<dbReference type="RefSeq" id="XP_040689041.1">
    <property type="nucleotide sequence ID" value="XM_040837477.1"/>
</dbReference>
<dbReference type="InterPro" id="IPR011095">
    <property type="entry name" value="Dala_Dala_lig_C"/>
</dbReference>
<dbReference type="EMBL" id="KV878212">
    <property type="protein sequence ID" value="OJJ35365.1"/>
    <property type="molecule type" value="Genomic_DNA"/>
</dbReference>
<dbReference type="Proteomes" id="UP000184383">
    <property type="component" value="Unassembled WGS sequence"/>
</dbReference>
<dbReference type="Pfam" id="PF07478">
    <property type="entry name" value="Dala_Dala_lig_C"/>
    <property type="match status" value="1"/>
</dbReference>
<keyword evidence="3" id="KW-1185">Reference proteome</keyword>
<dbReference type="VEuPathDB" id="FungiDB:ASPWEDRAFT_506765"/>
<accession>A0A1L9RKC4</accession>
<feature type="domain" description="D-alanine--D-alanine ligase C-terminal" evidence="1">
    <location>
        <begin position="10"/>
        <end position="75"/>
    </location>
</feature>
<dbReference type="SUPFAM" id="SSF56059">
    <property type="entry name" value="Glutathione synthetase ATP-binding domain-like"/>
    <property type="match status" value="1"/>
</dbReference>
<organism evidence="2 3">
    <name type="scientific">Aspergillus wentii DTO 134E9</name>
    <dbReference type="NCBI Taxonomy" id="1073089"/>
    <lineage>
        <taxon>Eukaryota</taxon>
        <taxon>Fungi</taxon>
        <taxon>Dikarya</taxon>
        <taxon>Ascomycota</taxon>
        <taxon>Pezizomycotina</taxon>
        <taxon>Eurotiomycetes</taxon>
        <taxon>Eurotiomycetidae</taxon>
        <taxon>Eurotiales</taxon>
        <taxon>Aspergillaceae</taxon>
        <taxon>Aspergillus</taxon>
        <taxon>Aspergillus subgen. Cremei</taxon>
    </lineage>
</organism>
<gene>
    <name evidence="2" type="ORF">ASPWEDRAFT_506765</name>
</gene>
<dbReference type="OrthoDB" id="2013972at2759"/>
<dbReference type="GO" id="GO:0008716">
    <property type="term" value="F:D-alanine-D-alanine ligase activity"/>
    <property type="evidence" value="ECO:0007669"/>
    <property type="project" value="InterPro"/>
</dbReference>
<protein>
    <recommendedName>
        <fullName evidence="1">D-alanine--D-alanine ligase C-terminal domain-containing protein</fullName>
    </recommendedName>
</protein>
<dbReference type="GeneID" id="63753325"/>
<evidence type="ECO:0000313" key="2">
    <source>
        <dbReference type="EMBL" id="OJJ35365.1"/>
    </source>
</evidence>
<sequence length="105" mass="11530">MDPDAELAFQVALKEWTVLGCRDGGQIDIRLDSSSGKQVANVMEINPLAGLRPGWSQLPIIAENNGVSFDDVNNHIFQSAMKRINAKNEHCDPSIYRAISYSPTA</sequence>
<evidence type="ECO:0000313" key="3">
    <source>
        <dbReference type="Proteomes" id="UP000184383"/>
    </source>
</evidence>
<name>A0A1L9RKC4_ASPWE</name>
<proteinExistence type="predicted"/>
<evidence type="ECO:0000259" key="1">
    <source>
        <dbReference type="Pfam" id="PF07478"/>
    </source>
</evidence>
<dbReference type="AlphaFoldDB" id="A0A1L9RKC4"/>
<dbReference type="STRING" id="1073089.A0A1L9RKC4"/>
<dbReference type="Gene3D" id="3.30.470.20">
    <property type="entry name" value="ATP-grasp fold, B domain"/>
    <property type="match status" value="1"/>
</dbReference>
<reference evidence="3" key="1">
    <citation type="journal article" date="2017" name="Genome Biol.">
        <title>Comparative genomics reveals high biological diversity and specific adaptations in the industrially and medically important fungal genus Aspergillus.</title>
        <authorList>
            <person name="de Vries R.P."/>
            <person name="Riley R."/>
            <person name="Wiebenga A."/>
            <person name="Aguilar-Osorio G."/>
            <person name="Amillis S."/>
            <person name="Uchima C.A."/>
            <person name="Anderluh G."/>
            <person name="Asadollahi M."/>
            <person name="Askin M."/>
            <person name="Barry K."/>
            <person name="Battaglia E."/>
            <person name="Bayram O."/>
            <person name="Benocci T."/>
            <person name="Braus-Stromeyer S.A."/>
            <person name="Caldana C."/>
            <person name="Canovas D."/>
            <person name="Cerqueira G.C."/>
            <person name="Chen F."/>
            <person name="Chen W."/>
            <person name="Choi C."/>
            <person name="Clum A."/>
            <person name="Dos Santos R.A."/>
            <person name="Damasio A.R."/>
            <person name="Diallinas G."/>
            <person name="Emri T."/>
            <person name="Fekete E."/>
            <person name="Flipphi M."/>
            <person name="Freyberg S."/>
            <person name="Gallo A."/>
            <person name="Gournas C."/>
            <person name="Habgood R."/>
            <person name="Hainaut M."/>
            <person name="Harispe M.L."/>
            <person name="Henrissat B."/>
            <person name="Hilden K.S."/>
            <person name="Hope R."/>
            <person name="Hossain A."/>
            <person name="Karabika E."/>
            <person name="Karaffa L."/>
            <person name="Karanyi Z."/>
            <person name="Krasevec N."/>
            <person name="Kuo A."/>
            <person name="Kusch H."/>
            <person name="LaButti K."/>
            <person name="Lagendijk E.L."/>
            <person name="Lapidus A."/>
            <person name="Levasseur A."/>
            <person name="Lindquist E."/>
            <person name="Lipzen A."/>
            <person name="Logrieco A.F."/>
            <person name="MacCabe A."/>
            <person name="Maekelae M.R."/>
            <person name="Malavazi I."/>
            <person name="Melin P."/>
            <person name="Meyer V."/>
            <person name="Mielnichuk N."/>
            <person name="Miskei M."/>
            <person name="Molnar A.P."/>
            <person name="Mule G."/>
            <person name="Ngan C.Y."/>
            <person name="Orejas M."/>
            <person name="Orosz E."/>
            <person name="Ouedraogo J.P."/>
            <person name="Overkamp K.M."/>
            <person name="Park H.-S."/>
            <person name="Perrone G."/>
            <person name="Piumi F."/>
            <person name="Punt P.J."/>
            <person name="Ram A.F."/>
            <person name="Ramon A."/>
            <person name="Rauscher S."/>
            <person name="Record E."/>
            <person name="Riano-Pachon D.M."/>
            <person name="Robert V."/>
            <person name="Roehrig J."/>
            <person name="Ruller R."/>
            <person name="Salamov A."/>
            <person name="Salih N.S."/>
            <person name="Samson R.A."/>
            <person name="Sandor E."/>
            <person name="Sanguinetti M."/>
            <person name="Schuetze T."/>
            <person name="Sepcic K."/>
            <person name="Shelest E."/>
            <person name="Sherlock G."/>
            <person name="Sophianopoulou V."/>
            <person name="Squina F.M."/>
            <person name="Sun H."/>
            <person name="Susca A."/>
            <person name="Todd R.B."/>
            <person name="Tsang A."/>
            <person name="Unkles S.E."/>
            <person name="van de Wiele N."/>
            <person name="van Rossen-Uffink D."/>
            <person name="Oliveira J.V."/>
            <person name="Vesth T.C."/>
            <person name="Visser J."/>
            <person name="Yu J.-H."/>
            <person name="Zhou M."/>
            <person name="Andersen M.R."/>
            <person name="Archer D.B."/>
            <person name="Baker S.E."/>
            <person name="Benoit I."/>
            <person name="Brakhage A.A."/>
            <person name="Braus G.H."/>
            <person name="Fischer R."/>
            <person name="Frisvad J.C."/>
            <person name="Goldman G.H."/>
            <person name="Houbraken J."/>
            <person name="Oakley B."/>
            <person name="Pocsi I."/>
            <person name="Scazzocchio C."/>
            <person name="Seiboth B."/>
            <person name="vanKuyk P.A."/>
            <person name="Wortman J."/>
            <person name="Dyer P.S."/>
            <person name="Grigoriev I.V."/>
        </authorList>
    </citation>
    <scope>NUCLEOTIDE SEQUENCE [LARGE SCALE GENOMIC DNA]</scope>
    <source>
        <strain evidence="3">DTO 134E9</strain>
    </source>
</reference>